<dbReference type="Proteomes" id="UP000268844">
    <property type="component" value="Unassembled WGS sequence"/>
</dbReference>
<gene>
    <name evidence="8" type="primary">phnN_2</name>
    <name evidence="6" type="synonym">phnN</name>
    <name evidence="8" type="ORF">DEVEQU_01878</name>
</gene>
<dbReference type="EC" id="2.7.4.23" evidence="6"/>
<dbReference type="HAMAP" id="MF_00836">
    <property type="entry name" value="PhnN"/>
    <property type="match status" value="1"/>
</dbReference>
<comment type="similarity">
    <text evidence="6">Belongs to the ribose 1,5-bisphosphokinase family.</text>
</comment>
<dbReference type="SMART" id="SM00072">
    <property type="entry name" value="GuKc"/>
    <property type="match status" value="1"/>
</dbReference>
<dbReference type="PROSITE" id="PS50052">
    <property type="entry name" value="GUANYLATE_KINASE_2"/>
    <property type="match status" value="1"/>
</dbReference>
<dbReference type="GO" id="GO:0005524">
    <property type="term" value="F:ATP binding"/>
    <property type="evidence" value="ECO:0007669"/>
    <property type="project" value="UniProtKB-KW"/>
</dbReference>
<evidence type="ECO:0000256" key="4">
    <source>
        <dbReference type="ARBA" id="ARBA00022741"/>
    </source>
</evidence>
<keyword evidence="5 6" id="KW-0067">ATP-binding</keyword>
<evidence type="ECO:0000256" key="6">
    <source>
        <dbReference type="HAMAP-Rule" id="MF_00836"/>
    </source>
</evidence>
<dbReference type="SUPFAM" id="SSF52540">
    <property type="entry name" value="P-loop containing nucleoside triphosphate hydrolases"/>
    <property type="match status" value="1"/>
</dbReference>
<evidence type="ECO:0000256" key="1">
    <source>
        <dbReference type="ARBA" id="ARBA00000373"/>
    </source>
</evidence>
<dbReference type="InterPro" id="IPR008144">
    <property type="entry name" value="Guanylate_kin-like_dom"/>
</dbReference>
<sequence length="179" mass="19297">MPVVGPSGVGKDSVLAYAATELRNEADMVFVRRTVTRPTTAGGEDFIGVTEKEFTRLVENNAFCLHWPAHGLHYGIPMSASAAVDAGKVVVANLSRGMIAAARERFPRTLPIAITAPRAIVEQRLRSRGREDDASIALRLARLDAWQAEENDLVKIDNSGSLEMAGMALVTTLRGLAAR</sequence>
<organism evidence="8 9">
    <name type="scientific">Devosia equisanguinis</name>
    <dbReference type="NCBI Taxonomy" id="2490941"/>
    <lineage>
        <taxon>Bacteria</taxon>
        <taxon>Pseudomonadati</taxon>
        <taxon>Pseudomonadota</taxon>
        <taxon>Alphaproteobacteria</taxon>
        <taxon>Hyphomicrobiales</taxon>
        <taxon>Devosiaceae</taxon>
        <taxon>Devosia</taxon>
    </lineage>
</organism>
<dbReference type="Pfam" id="PF00625">
    <property type="entry name" value="Guanylate_kin"/>
    <property type="match status" value="1"/>
</dbReference>
<comment type="pathway">
    <text evidence="2 6">Metabolic intermediate biosynthesis; 5-phospho-alpha-D-ribose 1-diphosphate biosynthesis; 5-phospho-alpha-D-ribose 1-diphosphate from D-ribose 5-phosphate (route II): step 3/3.</text>
</comment>
<dbReference type="UniPathway" id="UPA00087">
    <property type="reaction ID" value="UER00175"/>
</dbReference>
<evidence type="ECO:0000256" key="3">
    <source>
        <dbReference type="ARBA" id="ARBA00022679"/>
    </source>
</evidence>
<dbReference type="InterPro" id="IPR012699">
    <property type="entry name" value="PhnN"/>
</dbReference>
<proteinExistence type="inferred from homology"/>
<dbReference type="Gene3D" id="3.40.50.300">
    <property type="entry name" value="P-loop containing nucleotide triphosphate hydrolases"/>
    <property type="match status" value="1"/>
</dbReference>
<dbReference type="GO" id="GO:0019634">
    <property type="term" value="P:organic phosphonate metabolic process"/>
    <property type="evidence" value="ECO:0007669"/>
    <property type="project" value="UniProtKB-UniRule"/>
</dbReference>
<evidence type="ECO:0000313" key="9">
    <source>
        <dbReference type="Proteomes" id="UP000268844"/>
    </source>
</evidence>
<dbReference type="GO" id="GO:0005829">
    <property type="term" value="C:cytosol"/>
    <property type="evidence" value="ECO:0007669"/>
    <property type="project" value="TreeGrafter"/>
</dbReference>
<keyword evidence="9" id="KW-1185">Reference proteome</keyword>
<dbReference type="NCBIfam" id="TIGR02322">
    <property type="entry name" value="phosphon_PhnN"/>
    <property type="match status" value="1"/>
</dbReference>
<keyword evidence="8" id="KW-0418">Kinase</keyword>
<accession>A0A447IB84</accession>
<comment type="function">
    <text evidence="6">Catalyzes the phosphorylation of ribose 1,5-bisphosphate to 5-phospho-D-ribosyl alpha-1-diphosphate (PRPP).</text>
</comment>
<dbReference type="GO" id="GO:0006015">
    <property type="term" value="P:5-phosphoribose 1-diphosphate biosynthetic process"/>
    <property type="evidence" value="ECO:0007669"/>
    <property type="project" value="UniProtKB-UniRule"/>
</dbReference>
<dbReference type="PANTHER" id="PTHR23117:SF8">
    <property type="entry name" value="RIBOSE 1,5-BISPHOSPHATE PHOSPHOKINASE PHNN"/>
    <property type="match status" value="1"/>
</dbReference>
<reference evidence="8 9" key="1">
    <citation type="submission" date="2018-12" db="EMBL/GenBank/DDBJ databases">
        <authorList>
            <person name="Criscuolo A."/>
        </authorList>
    </citation>
    <scope>NUCLEOTIDE SEQUENCE [LARGE SCALE GENOMIC DNA]</scope>
    <source>
        <strain evidence="8">ACIP1116281</strain>
    </source>
</reference>
<evidence type="ECO:0000256" key="5">
    <source>
        <dbReference type="ARBA" id="ARBA00022840"/>
    </source>
</evidence>
<feature type="domain" description="Guanylate kinase-like" evidence="7">
    <location>
        <begin position="1"/>
        <end position="174"/>
    </location>
</feature>
<dbReference type="PANTHER" id="PTHR23117">
    <property type="entry name" value="GUANYLATE KINASE-RELATED"/>
    <property type="match status" value="1"/>
</dbReference>
<protein>
    <recommendedName>
        <fullName evidence="6">Ribose 1,5-bisphosphate phosphokinase PhnN</fullName>
        <ecNumber evidence="6">2.7.4.23</ecNumber>
    </recommendedName>
    <alternativeName>
        <fullName evidence="6">Ribose 1,5-bisphosphokinase</fullName>
    </alternativeName>
</protein>
<dbReference type="GO" id="GO:0033863">
    <property type="term" value="F:ribose 1,5-bisphosphate phosphokinase activity"/>
    <property type="evidence" value="ECO:0007669"/>
    <property type="project" value="UniProtKB-UniRule"/>
</dbReference>
<dbReference type="EMBL" id="UZWD01000024">
    <property type="protein sequence ID" value="VDS04738.1"/>
    <property type="molecule type" value="Genomic_DNA"/>
</dbReference>
<dbReference type="AlphaFoldDB" id="A0A447IB84"/>
<keyword evidence="3 6" id="KW-0808">Transferase</keyword>
<evidence type="ECO:0000313" key="8">
    <source>
        <dbReference type="EMBL" id="VDS04738.1"/>
    </source>
</evidence>
<comment type="catalytic activity">
    <reaction evidence="1 6">
        <text>alpha-D-ribose 1,5-bisphosphate + ATP = 5-phospho-alpha-D-ribose 1-diphosphate + ADP</text>
        <dbReference type="Rhea" id="RHEA:20109"/>
        <dbReference type="ChEBI" id="CHEBI:30616"/>
        <dbReference type="ChEBI" id="CHEBI:58017"/>
        <dbReference type="ChEBI" id="CHEBI:68688"/>
        <dbReference type="ChEBI" id="CHEBI:456216"/>
        <dbReference type="EC" id="2.7.4.23"/>
    </reaction>
</comment>
<keyword evidence="4 6" id="KW-0547">Nucleotide-binding</keyword>
<evidence type="ECO:0000256" key="2">
    <source>
        <dbReference type="ARBA" id="ARBA00005069"/>
    </source>
</evidence>
<dbReference type="InterPro" id="IPR008145">
    <property type="entry name" value="GK/Ca_channel_bsu"/>
</dbReference>
<evidence type="ECO:0000259" key="7">
    <source>
        <dbReference type="PROSITE" id="PS50052"/>
    </source>
</evidence>
<feature type="binding site" evidence="6">
    <location>
        <begin position="5"/>
        <end position="12"/>
    </location>
    <ligand>
        <name>ATP</name>
        <dbReference type="ChEBI" id="CHEBI:30616"/>
    </ligand>
</feature>
<name>A0A447IB84_9HYPH</name>
<dbReference type="InterPro" id="IPR027417">
    <property type="entry name" value="P-loop_NTPase"/>
</dbReference>